<dbReference type="InterPro" id="IPR003838">
    <property type="entry name" value="ABC3_permease_C"/>
</dbReference>
<evidence type="ECO:0000259" key="9">
    <source>
        <dbReference type="Pfam" id="PF12704"/>
    </source>
</evidence>
<dbReference type="AlphaFoldDB" id="Q01S49"/>
<evidence type="ECO:0000256" key="7">
    <source>
        <dbReference type="SAM" id="Phobius"/>
    </source>
</evidence>
<accession>Q01S49</accession>
<evidence type="ECO:0000313" key="10">
    <source>
        <dbReference type="EMBL" id="ABJ87521.1"/>
    </source>
</evidence>
<dbReference type="InParanoid" id="Q01S49"/>
<evidence type="ECO:0000256" key="4">
    <source>
        <dbReference type="ARBA" id="ARBA00022989"/>
    </source>
</evidence>
<sequence length="809" mass="88271">MTLWQDIRYGERMLRKSPGFSAIAILTLGLGIGATTAIFSVCDALLWKPIALPRLDTLVTVLQRDNGNANSWDGASVADIADVRRQATAIENLASWQGGSANIVGAAGEPERVFQTLVTANFFDTLGVQPVIGRGFRPGEDQPGREREVVLSDRLWKRRFAADPQIAGKTIRLDDQNFLVTGVMPQSFDFPMATELWTPLALTPAQAASRRGSDLQSVARLRPRSTIEQASSELDGIGERLEKVYPDTNKGRRLMIWPIRRYMVDYETQQYSVMLLASVLFVLLIACANVANLQFARATGRLREVAVRTALGASRWRVIAQLVTESVLLSLAGAVLGLLIARWGVSMMKSGMPPEIERYILGWKDISLDFRTLAFALGAAVASGILAGLAPAWQCSRPNLTNALKDGGRGSSSGGSHHRLRNFLVGSEVALAVVLLVGAGLMVRGFRTLVDTGNRLNPATLLTMRLAITDNKYHEPFQRAAFYRDVLDRIRVIPGVRSVTAVSALPYSDHSSSRLFTIEGRPVDPGQTPAGMYQVATPTYFETVHVPLRAGRLLTDSDGADAPKVALISERMAQRWWKSESPIGRKIRLGGADSKNPWLTIVGVVGDIMHNPYDREPRRTIYVPLPQAPQLYMDIGVRTAGDPLAVAPAITAAIHSVDRDEPINEMRSMERQIFNRAIGLNYMAVLMGIFGLLALCLSAIGVYGVMAYMVSEQTHDIGLRMALGAEQQNVLAMVFRKGMTTIVAGLLIGLPVAWAFARLMSSLIFGVTANDPTTFISITLALLAAAALAIYVPARRATKIDPIIALRYE</sequence>
<dbReference type="eggNOG" id="COG0577">
    <property type="taxonomic scope" value="Bacteria"/>
</dbReference>
<evidence type="ECO:0000256" key="5">
    <source>
        <dbReference type="ARBA" id="ARBA00023136"/>
    </source>
</evidence>
<protein>
    <recommendedName>
        <fullName evidence="11">Permease</fullName>
    </recommendedName>
</protein>
<dbReference type="Pfam" id="PF02687">
    <property type="entry name" value="FtsX"/>
    <property type="match status" value="2"/>
</dbReference>
<feature type="transmembrane region" description="Helical" evidence="7">
    <location>
        <begin position="318"/>
        <end position="341"/>
    </location>
</feature>
<dbReference type="GO" id="GO:0005886">
    <property type="term" value="C:plasma membrane"/>
    <property type="evidence" value="ECO:0007669"/>
    <property type="project" value="UniProtKB-SubCell"/>
</dbReference>
<dbReference type="InterPro" id="IPR050250">
    <property type="entry name" value="Macrolide_Exporter_MacB"/>
</dbReference>
<dbReference type="InterPro" id="IPR025857">
    <property type="entry name" value="MacB_PCD"/>
</dbReference>
<dbReference type="HOGENOM" id="CLU_009433_1_0_0"/>
<proteinExistence type="inferred from homology"/>
<dbReference type="InterPro" id="IPR017800">
    <property type="entry name" value="ADOP"/>
</dbReference>
<feature type="transmembrane region" description="Helical" evidence="7">
    <location>
        <begin position="679"/>
        <end position="705"/>
    </location>
</feature>
<feature type="transmembrane region" description="Helical" evidence="7">
    <location>
        <begin position="373"/>
        <end position="393"/>
    </location>
</feature>
<feature type="domain" description="ABC3 transporter permease C-terminal" evidence="8">
    <location>
        <begin position="279"/>
        <end position="399"/>
    </location>
</feature>
<feature type="transmembrane region" description="Helical" evidence="7">
    <location>
        <begin position="271"/>
        <end position="291"/>
    </location>
</feature>
<feature type="transmembrane region" description="Helical" evidence="7">
    <location>
        <begin position="20"/>
        <end position="46"/>
    </location>
</feature>
<dbReference type="Pfam" id="PF12704">
    <property type="entry name" value="MacB_PCD"/>
    <property type="match status" value="2"/>
</dbReference>
<feature type="domain" description="MacB-like periplasmic core" evidence="9">
    <location>
        <begin position="429"/>
        <end position="651"/>
    </location>
</feature>
<keyword evidence="3 7" id="KW-0812">Transmembrane</keyword>
<dbReference type="KEGG" id="sus:Acid_6599"/>
<evidence type="ECO:0000256" key="3">
    <source>
        <dbReference type="ARBA" id="ARBA00022692"/>
    </source>
</evidence>
<dbReference type="PANTHER" id="PTHR30572:SF4">
    <property type="entry name" value="ABC TRANSPORTER PERMEASE YTRF"/>
    <property type="match status" value="1"/>
</dbReference>
<dbReference type="EMBL" id="CP000473">
    <property type="protein sequence ID" value="ABJ87521.1"/>
    <property type="molecule type" value="Genomic_DNA"/>
</dbReference>
<feature type="domain" description="ABC3 transporter permease C-terminal" evidence="8">
    <location>
        <begin position="689"/>
        <end position="802"/>
    </location>
</feature>
<name>Q01S49_SOLUE</name>
<dbReference type="STRING" id="234267.Acid_6599"/>
<evidence type="ECO:0000256" key="1">
    <source>
        <dbReference type="ARBA" id="ARBA00004651"/>
    </source>
</evidence>
<reference evidence="10" key="1">
    <citation type="submission" date="2006-10" db="EMBL/GenBank/DDBJ databases">
        <title>Complete sequence of Solibacter usitatus Ellin6076.</title>
        <authorList>
            <consortium name="US DOE Joint Genome Institute"/>
            <person name="Copeland A."/>
            <person name="Lucas S."/>
            <person name="Lapidus A."/>
            <person name="Barry K."/>
            <person name="Detter J.C."/>
            <person name="Glavina del Rio T."/>
            <person name="Hammon N."/>
            <person name="Israni S."/>
            <person name="Dalin E."/>
            <person name="Tice H."/>
            <person name="Pitluck S."/>
            <person name="Thompson L.S."/>
            <person name="Brettin T."/>
            <person name="Bruce D."/>
            <person name="Han C."/>
            <person name="Tapia R."/>
            <person name="Gilna P."/>
            <person name="Schmutz J."/>
            <person name="Larimer F."/>
            <person name="Land M."/>
            <person name="Hauser L."/>
            <person name="Kyrpides N."/>
            <person name="Mikhailova N."/>
            <person name="Janssen P.H."/>
            <person name="Kuske C.R."/>
            <person name="Richardson P."/>
        </authorList>
    </citation>
    <scope>NUCLEOTIDE SEQUENCE</scope>
    <source>
        <strain evidence="10">Ellin6076</strain>
    </source>
</reference>
<keyword evidence="4 7" id="KW-1133">Transmembrane helix</keyword>
<feature type="transmembrane region" description="Helical" evidence="7">
    <location>
        <begin position="773"/>
        <end position="792"/>
    </location>
</feature>
<dbReference type="NCBIfam" id="TIGR03434">
    <property type="entry name" value="ADOP"/>
    <property type="match status" value="1"/>
</dbReference>
<feature type="domain" description="MacB-like periplasmic core" evidence="9">
    <location>
        <begin position="21"/>
        <end position="235"/>
    </location>
</feature>
<feature type="transmembrane region" description="Helical" evidence="7">
    <location>
        <begin position="742"/>
        <end position="767"/>
    </location>
</feature>
<evidence type="ECO:0000256" key="2">
    <source>
        <dbReference type="ARBA" id="ARBA00022475"/>
    </source>
</evidence>
<keyword evidence="2" id="KW-1003">Cell membrane</keyword>
<gene>
    <name evidence="10" type="ordered locus">Acid_6599</name>
</gene>
<evidence type="ECO:0008006" key="11">
    <source>
        <dbReference type="Google" id="ProtNLM"/>
    </source>
</evidence>
<dbReference type="GO" id="GO:0022857">
    <property type="term" value="F:transmembrane transporter activity"/>
    <property type="evidence" value="ECO:0007669"/>
    <property type="project" value="TreeGrafter"/>
</dbReference>
<evidence type="ECO:0000259" key="8">
    <source>
        <dbReference type="Pfam" id="PF02687"/>
    </source>
</evidence>
<feature type="transmembrane region" description="Helical" evidence="7">
    <location>
        <begin position="423"/>
        <end position="443"/>
    </location>
</feature>
<comment type="subcellular location">
    <subcellularLocation>
        <location evidence="1">Cell membrane</location>
        <topology evidence="1">Multi-pass membrane protein</topology>
    </subcellularLocation>
</comment>
<organism evidence="10">
    <name type="scientific">Solibacter usitatus (strain Ellin6076)</name>
    <dbReference type="NCBI Taxonomy" id="234267"/>
    <lineage>
        <taxon>Bacteria</taxon>
        <taxon>Pseudomonadati</taxon>
        <taxon>Acidobacteriota</taxon>
        <taxon>Terriglobia</taxon>
        <taxon>Bryobacterales</taxon>
        <taxon>Solibacteraceae</taxon>
        <taxon>Candidatus Solibacter</taxon>
    </lineage>
</organism>
<comment type="similarity">
    <text evidence="6">Belongs to the ABC-4 integral membrane protein family.</text>
</comment>
<dbReference type="PANTHER" id="PTHR30572">
    <property type="entry name" value="MEMBRANE COMPONENT OF TRANSPORTER-RELATED"/>
    <property type="match status" value="1"/>
</dbReference>
<evidence type="ECO:0000256" key="6">
    <source>
        <dbReference type="ARBA" id="ARBA00038076"/>
    </source>
</evidence>
<keyword evidence="5 7" id="KW-0472">Membrane</keyword>